<dbReference type="Proteomes" id="UP001204621">
    <property type="component" value="Unassembled WGS sequence"/>
</dbReference>
<accession>A0ABT2D4Q2</accession>
<feature type="chain" id="PRO_5046349660" description="Lipoprotein" evidence="1">
    <location>
        <begin position="21"/>
        <end position="150"/>
    </location>
</feature>
<proteinExistence type="predicted"/>
<reference evidence="2 3" key="1">
    <citation type="submission" date="2022-08" db="EMBL/GenBank/DDBJ databases">
        <title>Reclassification of Massilia species as members of the genera Telluria, Duganella, Pseudoduganella, Mokoshia gen. nov. and Zemynaea gen. nov. using orthogonal and non-orthogonal genome-based approaches.</title>
        <authorList>
            <person name="Bowman J.P."/>
        </authorList>
    </citation>
    <scope>NUCLEOTIDE SEQUENCE [LARGE SCALE GENOMIC DNA]</scope>
    <source>
        <strain evidence="2 3">JCM 31606</strain>
    </source>
</reference>
<organism evidence="2 3">
    <name type="scientific">Massilia terrae</name>
    <dbReference type="NCBI Taxonomy" id="1811224"/>
    <lineage>
        <taxon>Bacteria</taxon>
        <taxon>Pseudomonadati</taxon>
        <taxon>Pseudomonadota</taxon>
        <taxon>Betaproteobacteria</taxon>
        <taxon>Burkholderiales</taxon>
        <taxon>Oxalobacteraceae</taxon>
        <taxon>Telluria group</taxon>
        <taxon>Massilia</taxon>
    </lineage>
</organism>
<evidence type="ECO:0008006" key="4">
    <source>
        <dbReference type="Google" id="ProtNLM"/>
    </source>
</evidence>
<dbReference type="PROSITE" id="PS51257">
    <property type="entry name" value="PROKAR_LIPOPROTEIN"/>
    <property type="match status" value="1"/>
</dbReference>
<comment type="caution">
    <text evidence="2">The sequence shown here is derived from an EMBL/GenBank/DDBJ whole genome shotgun (WGS) entry which is preliminary data.</text>
</comment>
<protein>
    <recommendedName>
        <fullName evidence="4">Lipoprotein</fullName>
    </recommendedName>
</protein>
<evidence type="ECO:0000313" key="3">
    <source>
        <dbReference type="Proteomes" id="UP001204621"/>
    </source>
</evidence>
<feature type="signal peptide" evidence="1">
    <location>
        <begin position="1"/>
        <end position="20"/>
    </location>
</feature>
<evidence type="ECO:0000256" key="1">
    <source>
        <dbReference type="SAM" id="SignalP"/>
    </source>
</evidence>
<sequence>MSQIGKLAALFALAALGGCATLTEDSTDQIVEVHVVQNNRELTGVGCVLYNELGRWFVMAPGRVTVARYARPLVVDCARDGIGRAVEVAQSRYDAHDLIGTVLTTGGIGYVMDTYSGAGFAYPPVLTVVIPKVEQPRDPATAEAPANSVF</sequence>
<dbReference type="RefSeq" id="WP_258814404.1">
    <property type="nucleotide sequence ID" value="NZ_JANUGU010000016.1"/>
</dbReference>
<dbReference type="EMBL" id="JANUGU010000016">
    <property type="protein sequence ID" value="MCS0661207.1"/>
    <property type="molecule type" value="Genomic_DNA"/>
</dbReference>
<evidence type="ECO:0000313" key="2">
    <source>
        <dbReference type="EMBL" id="MCS0661207.1"/>
    </source>
</evidence>
<name>A0ABT2D4Q2_9BURK</name>
<keyword evidence="3" id="KW-1185">Reference proteome</keyword>
<gene>
    <name evidence="2" type="ORF">NX778_24345</name>
</gene>
<keyword evidence="1" id="KW-0732">Signal</keyword>